<organism evidence="1 2">
    <name type="scientific">Saccharomyces kudriavzevii (strain ATCC MYA-4449 / AS 2.2408 / CBS 8840 / NBRC 1802 / NCYC 2889)</name>
    <name type="common">Yeast</name>
    <dbReference type="NCBI Taxonomy" id="226230"/>
    <lineage>
        <taxon>Eukaryota</taxon>
        <taxon>Fungi</taxon>
        <taxon>Dikarya</taxon>
        <taxon>Ascomycota</taxon>
        <taxon>Saccharomycotina</taxon>
        <taxon>Saccharomycetes</taxon>
        <taxon>Saccharomycetales</taxon>
        <taxon>Saccharomycetaceae</taxon>
        <taxon>Saccharomyces</taxon>
    </lineage>
</organism>
<accession>A0AA35J692</accession>
<dbReference type="EMBL" id="OX365908">
    <property type="protein sequence ID" value="CAI4048589.1"/>
    <property type="molecule type" value="Genomic_DNA"/>
</dbReference>
<sequence length="196" mass="21559">MTIKSTKSFQNCLEAEVPGYNDCPTVLFSIDTNSGPRSKTKARVKTKRCVSGTLATGVFDLYGNTKSATTPPPILKRPSSTVAQQESGSENVPAKSQGDSEPQKTSYSEDNLLAKINNLSGLGSKLTSRELEFYKKKLDSNIANILQNDHTKAVLSQILDEKDKQVAVRTIKHWMITDTTISNWCPAFLKLFENGL</sequence>
<evidence type="ECO:0000313" key="2">
    <source>
        <dbReference type="Proteomes" id="UP001162087"/>
    </source>
</evidence>
<evidence type="ECO:0000313" key="1">
    <source>
        <dbReference type="EMBL" id="CAI4048589.1"/>
    </source>
</evidence>
<protein>
    <submittedName>
        <fullName evidence="1">Uncharacterized protein</fullName>
    </submittedName>
</protein>
<keyword evidence="2" id="KW-1185">Reference proteome</keyword>
<gene>
    <name evidence="1" type="primary">SKDI13G3140</name>
    <name evidence="1" type="ORF">SKDI_13G3140</name>
</gene>
<dbReference type="OrthoDB" id="4090463at2759"/>
<reference evidence="1" key="1">
    <citation type="submission" date="2022-10" db="EMBL/GenBank/DDBJ databases">
        <authorList>
            <person name="Byrne P K."/>
        </authorList>
    </citation>
    <scope>NUCLEOTIDE SEQUENCE</scope>
    <source>
        <strain evidence="1">IFO1802</strain>
    </source>
</reference>
<dbReference type="Proteomes" id="UP001162087">
    <property type="component" value="Chromosome 13"/>
</dbReference>
<proteinExistence type="predicted"/>
<name>A0AA35J692_SACK1</name>